<name>A0A0H3G2J0_ZYMMA</name>
<dbReference type="GO" id="GO:0030490">
    <property type="term" value="P:maturation of SSU-rRNA"/>
    <property type="evidence" value="ECO:0007669"/>
    <property type="project" value="UniProtKB-UniRule"/>
</dbReference>
<evidence type="ECO:0000256" key="3">
    <source>
        <dbReference type="SAM" id="MobiDB-lite"/>
    </source>
</evidence>
<dbReference type="Gene3D" id="3.30.300.20">
    <property type="match status" value="1"/>
</dbReference>
<dbReference type="InterPro" id="IPR023799">
    <property type="entry name" value="RbfA_dom_sf"/>
</dbReference>
<dbReference type="PROSITE" id="PS01319">
    <property type="entry name" value="RBFA"/>
    <property type="match status" value="1"/>
</dbReference>
<comment type="similarity">
    <text evidence="2">Belongs to the RbfA family.</text>
</comment>
<accession>A0A0H3G2J0</accession>
<reference evidence="4 5" key="1">
    <citation type="journal article" date="2011" name="J. Bacteriol.">
        <title>Genome sequence of the ethanol-producing Zymomonas mobilis subsp. mobilis lectotype strain ATCC 10988.</title>
        <authorList>
            <person name="Pappas K.M."/>
            <person name="Kouvelis V.N."/>
            <person name="Saunders E."/>
            <person name="Brettin T.S."/>
            <person name="Bruce D."/>
            <person name="Detter C."/>
            <person name="Balakireva M."/>
            <person name="Han C.S."/>
            <person name="Savvakis G."/>
            <person name="Kyrpides N.C."/>
            <person name="Typas M.A."/>
        </authorList>
    </citation>
    <scope>NUCLEOTIDE SEQUENCE [LARGE SCALE GENOMIC DNA]</scope>
    <source>
        <strain evidence="5">ATCC 10988 / DSM 424 / CCUG 17860 / LMG 404 / NCIMB 8938 / NRRL B-806 / ZM1</strain>
    </source>
</reference>
<dbReference type="EMBL" id="CP002850">
    <property type="protein sequence ID" value="AEH62914.1"/>
    <property type="molecule type" value="Genomic_DNA"/>
</dbReference>
<dbReference type="AlphaFoldDB" id="A0A0H3G2J0"/>
<dbReference type="NCBIfam" id="NF001802">
    <property type="entry name" value="PRK00521.2-5"/>
    <property type="match status" value="1"/>
</dbReference>
<dbReference type="RefSeq" id="WP_012817264.1">
    <property type="nucleotide sequence ID" value="NC_017262.1"/>
</dbReference>
<evidence type="ECO:0000256" key="1">
    <source>
        <dbReference type="ARBA" id="ARBA00022517"/>
    </source>
</evidence>
<dbReference type="GeneID" id="79904255"/>
<sequence length="141" mass="15841">MRRNQTPEGHSIRPLRVGEQIRHVLAEMLMRGEIHGDTLDNLFVSISEVRMTPDLRIATVFVKSLGGASDDTVIGVLSKNASFLQAAIAKKIRLKYVPKLRFLADESFEQGSRIDSLLRSPHVQRDLQENDDQEDDSEGSL</sequence>
<dbReference type="OrthoDB" id="9805051at2"/>
<protein>
    <recommendedName>
        <fullName evidence="2">Ribosome-binding factor A</fullName>
    </recommendedName>
</protein>
<comment type="subcellular location">
    <subcellularLocation>
        <location evidence="2">Cytoplasm</location>
    </subcellularLocation>
</comment>
<evidence type="ECO:0000256" key="2">
    <source>
        <dbReference type="HAMAP-Rule" id="MF_00003"/>
    </source>
</evidence>
<proteinExistence type="inferred from homology"/>
<organism evidence="4 5">
    <name type="scientific">Zymomonas mobilis subsp. mobilis (strain ATCC 10988 / DSM 424 / LMG 404 / NCIMB 8938 / NRRL B-806 / ZM1)</name>
    <dbReference type="NCBI Taxonomy" id="555217"/>
    <lineage>
        <taxon>Bacteria</taxon>
        <taxon>Pseudomonadati</taxon>
        <taxon>Pseudomonadota</taxon>
        <taxon>Alphaproteobacteria</taxon>
        <taxon>Sphingomonadales</taxon>
        <taxon>Zymomonadaceae</taxon>
        <taxon>Zymomonas</taxon>
    </lineage>
</organism>
<dbReference type="GO" id="GO:0043024">
    <property type="term" value="F:ribosomal small subunit binding"/>
    <property type="evidence" value="ECO:0007669"/>
    <property type="project" value="TreeGrafter"/>
</dbReference>
<dbReference type="SUPFAM" id="SSF89919">
    <property type="entry name" value="Ribosome-binding factor A, RbfA"/>
    <property type="match status" value="1"/>
</dbReference>
<dbReference type="Proteomes" id="UP000001494">
    <property type="component" value="Chromosome"/>
</dbReference>
<feature type="compositionally biased region" description="Acidic residues" evidence="3">
    <location>
        <begin position="129"/>
        <end position="141"/>
    </location>
</feature>
<keyword evidence="2" id="KW-0963">Cytoplasm</keyword>
<feature type="region of interest" description="Disordered" evidence="3">
    <location>
        <begin position="120"/>
        <end position="141"/>
    </location>
</feature>
<evidence type="ECO:0000313" key="4">
    <source>
        <dbReference type="EMBL" id="AEH62914.1"/>
    </source>
</evidence>
<dbReference type="InterPro" id="IPR000238">
    <property type="entry name" value="RbfA"/>
</dbReference>
<dbReference type="KEGG" id="zmm:Zmob_1080"/>
<dbReference type="PANTHER" id="PTHR33515">
    <property type="entry name" value="RIBOSOME-BINDING FACTOR A, CHLOROPLASTIC-RELATED"/>
    <property type="match status" value="1"/>
</dbReference>
<comment type="function">
    <text evidence="2">One of several proteins that assist in the late maturation steps of the functional core of the 30S ribosomal subunit. Associates with free 30S ribosomal subunits (but not with 30S subunits that are part of 70S ribosomes or polysomes). Required for efficient processing of 16S rRNA. May interact with the 5'-terminal helix region of 16S rRNA.</text>
</comment>
<dbReference type="Pfam" id="PF02033">
    <property type="entry name" value="RBFA"/>
    <property type="match status" value="1"/>
</dbReference>
<dbReference type="PANTHER" id="PTHR33515:SF1">
    <property type="entry name" value="RIBOSOME-BINDING FACTOR A, CHLOROPLASTIC-RELATED"/>
    <property type="match status" value="1"/>
</dbReference>
<keyword evidence="1 2" id="KW-0690">Ribosome biogenesis</keyword>
<dbReference type="HAMAP" id="MF_00003">
    <property type="entry name" value="RbfA"/>
    <property type="match status" value="1"/>
</dbReference>
<dbReference type="InterPro" id="IPR020053">
    <property type="entry name" value="Ribosome-bd_factorA_CS"/>
</dbReference>
<comment type="subunit">
    <text evidence="2">Monomer. Binds 30S ribosomal subunits, but not 50S ribosomal subunits or 70S ribosomes.</text>
</comment>
<gene>
    <name evidence="2" type="primary">rbfA</name>
    <name evidence="4" type="ordered locus">Zmob_1080</name>
</gene>
<dbReference type="NCBIfam" id="TIGR00082">
    <property type="entry name" value="rbfA"/>
    <property type="match status" value="1"/>
</dbReference>
<dbReference type="InterPro" id="IPR015946">
    <property type="entry name" value="KH_dom-like_a/b"/>
</dbReference>
<dbReference type="HOGENOM" id="CLU_089475_1_0_5"/>
<dbReference type="eggNOG" id="COG0858">
    <property type="taxonomic scope" value="Bacteria"/>
</dbReference>
<evidence type="ECO:0000313" key="5">
    <source>
        <dbReference type="Proteomes" id="UP000001494"/>
    </source>
</evidence>
<dbReference type="GO" id="GO:0005829">
    <property type="term" value="C:cytosol"/>
    <property type="evidence" value="ECO:0007669"/>
    <property type="project" value="TreeGrafter"/>
</dbReference>